<evidence type="ECO:0000313" key="5">
    <source>
        <dbReference type="EMBL" id="MUP41552.1"/>
    </source>
</evidence>
<dbReference type="InterPro" id="IPR013785">
    <property type="entry name" value="Aldolase_TIM"/>
</dbReference>
<dbReference type="GO" id="GO:0005829">
    <property type="term" value="C:cytosol"/>
    <property type="evidence" value="ECO:0007669"/>
    <property type="project" value="UniProtKB-ARBA"/>
</dbReference>
<dbReference type="GO" id="GO:0016628">
    <property type="term" value="F:oxidoreductase activity, acting on the CH-CH group of donors, NAD or NADP as acceptor"/>
    <property type="evidence" value="ECO:0007669"/>
    <property type="project" value="UniProtKB-ARBA"/>
</dbReference>
<dbReference type="InterPro" id="IPR045247">
    <property type="entry name" value="Oye-like"/>
</dbReference>
<accession>A0A7M3SY71</accession>
<evidence type="ECO:0000313" key="6">
    <source>
        <dbReference type="Proteomes" id="UP000460416"/>
    </source>
</evidence>
<evidence type="ECO:0000256" key="3">
    <source>
        <dbReference type="ARBA" id="ARBA00023002"/>
    </source>
</evidence>
<comment type="caution">
    <text evidence="5">The sequence shown here is derived from an EMBL/GenBank/DDBJ whole genome shotgun (WGS) entry which is preliminary data.</text>
</comment>
<dbReference type="PANTHER" id="PTHR22893">
    <property type="entry name" value="NADH OXIDOREDUCTASE-RELATED"/>
    <property type="match status" value="1"/>
</dbReference>
<protein>
    <submittedName>
        <fullName evidence="5">Alkene reductase</fullName>
    </submittedName>
</protein>
<dbReference type="Pfam" id="PF00724">
    <property type="entry name" value="Oxidored_FMN"/>
    <property type="match status" value="1"/>
</dbReference>
<dbReference type="FunFam" id="3.20.20.70:FF:000059">
    <property type="entry name" value="N-ethylmaleimide reductase, FMN-linked"/>
    <property type="match status" value="1"/>
</dbReference>
<dbReference type="RefSeq" id="WP_156273939.1">
    <property type="nucleotide sequence ID" value="NZ_BAABGI010000002.1"/>
</dbReference>
<dbReference type="SUPFAM" id="SSF51395">
    <property type="entry name" value="FMN-linked oxidoreductases"/>
    <property type="match status" value="1"/>
</dbReference>
<dbReference type="PANTHER" id="PTHR22893:SF91">
    <property type="entry name" value="NADPH DEHYDROGENASE 2-RELATED"/>
    <property type="match status" value="1"/>
</dbReference>
<dbReference type="CDD" id="cd02933">
    <property type="entry name" value="OYE_like_FMN"/>
    <property type="match status" value="1"/>
</dbReference>
<dbReference type="InterPro" id="IPR001155">
    <property type="entry name" value="OxRdtase_FMN_N"/>
</dbReference>
<dbReference type="OrthoDB" id="9772736at2"/>
<comment type="cofactor">
    <cofactor evidence="1">
        <name>FMN</name>
        <dbReference type="ChEBI" id="CHEBI:58210"/>
    </cofactor>
</comment>
<keyword evidence="6" id="KW-1185">Reference proteome</keyword>
<dbReference type="GO" id="GO:0010181">
    <property type="term" value="F:FMN binding"/>
    <property type="evidence" value="ECO:0007669"/>
    <property type="project" value="InterPro"/>
</dbReference>
<dbReference type="EMBL" id="VJVW01000001">
    <property type="protein sequence ID" value="MUP41552.1"/>
    <property type="molecule type" value="Genomic_DNA"/>
</dbReference>
<evidence type="ECO:0000256" key="1">
    <source>
        <dbReference type="ARBA" id="ARBA00001917"/>
    </source>
</evidence>
<dbReference type="Gene3D" id="3.20.20.70">
    <property type="entry name" value="Aldolase class I"/>
    <property type="match status" value="1"/>
</dbReference>
<dbReference type="AlphaFoldDB" id="A0A7M3SY71"/>
<evidence type="ECO:0000259" key="4">
    <source>
        <dbReference type="Pfam" id="PF00724"/>
    </source>
</evidence>
<evidence type="ECO:0000256" key="2">
    <source>
        <dbReference type="ARBA" id="ARBA00005979"/>
    </source>
</evidence>
<name>A0A7M3SY71_9FLAO</name>
<feature type="domain" description="NADH:flavin oxidoreductase/NADH oxidase N-terminal" evidence="4">
    <location>
        <begin position="8"/>
        <end position="341"/>
    </location>
</feature>
<proteinExistence type="inferred from homology"/>
<comment type="similarity">
    <text evidence="2">Belongs to the NADH:flavin oxidoreductase/NADH oxidase family.</text>
</comment>
<keyword evidence="3" id="KW-0560">Oxidoreductase</keyword>
<sequence length="370" mass="42080">MKEEKQALLQPYKLGNMTLKNRVVMAPMTRSRADNEEKAPTDLHVEYYTQRAGAGLIITEGSQVSSRAVGYVHTPGIHTPEQKEAWKKVTDAVHEENGKIFIQLWHVGRISHPKFHNGDKPLAPSAVNPKSKVYTPEGFEETTEPKAMSIQEIQETVQEFKHAAQMAKDAGFDGIEIHSSNGYLFHQFFNKNANQRTDDYGGSIPNRARFFFDVLEAVAEVWPENQIGCRFNPSLHKSFGITATEDSIATFDYIIEKLNAYDLAYVHLSEPFTDVSDVPYLETEIAQRYRQIYKGTLMINNGFDRESGNKVIEDGHADLVAFGKLFISNPDLPKRFENNWPLAEYDEDTFYTTGKEGYTDYPVYKEEKVS</sequence>
<dbReference type="Proteomes" id="UP000460416">
    <property type="component" value="Unassembled WGS sequence"/>
</dbReference>
<reference evidence="5 6" key="1">
    <citation type="submission" date="2019-07" db="EMBL/GenBank/DDBJ databases">
        <title>Gramella aestuarii sp. nov., isolated from a tidal flat, and emended description of Gramella echinicola.</title>
        <authorList>
            <person name="Liu L."/>
        </authorList>
    </citation>
    <scope>NUCLEOTIDE SEQUENCE [LARGE SCALE GENOMIC DNA]</scope>
    <source>
        <strain evidence="5 6">BS12</strain>
    </source>
</reference>
<organism evidence="5 6">
    <name type="scientific">Christiangramia aestuarii</name>
    <dbReference type="NCBI Taxonomy" id="1028746"/>
    <lineage>
        <taxon>Bacteria</taxon>
        <taxon>Pseudomonadati</taxon>
        <taxon>Bacteroidota</taxon>
        <taxon>Flavobacteriia</taxon>
        <taxon>Flavobacteriales</taxon>
        <taxon>Flavobacteriaceae</taxon>
        <taxon>Christiangramia</taxon>
    </lineage>
</organism>
<gene>
    <name evidence="5" type="ORF">FLP08_03110</name>
</gene>